<dbReference type="RefSeq" id="WP_256421616.1">
    <property type="nucleotide sequence ID" value="NZ_JANHDI010000008.1"/>
</dbReference>
<evidence type="ECO:0000256" key="12">
    <source>
        <dbReference type="SAM" id="Phobius"/>
    </source>
</evidence>
<evidence type="ECO:0000256" key="7">
    <source>
        <dbReference type="ARBA" id="ARBA00022801"/>
    </source>
</evidence>
<accession>A0ABD6CJA0</accession>
<dbReference type="GO" id="GO:0050380">
    <property type="term" value="F:undecaprenyl-diphosphatase activity"/>
    <property type="evidence" value="ECO:0007669"/>
    <property type="project" value="UniProtKB-EC"/>
</dbReference>
<evidence type="ECO:0000256" key="8">
    <source>
        <dbReference type="ARBA" id="ARBA00022989"/>
    </source>
</evidence>
<keyword evidence="7" id="KW-0378">Hydrolase</keyword>
<evidence type="ECO:0000256" key="9">
    <source>
        <dbReference type="ARBA" id="ARBA00023136"/>
    </source>
</evidence>
<comment type="similarity">
    <text evidence="2">Belongs to the UppP family.</text>
</comment>
<dbReference type="PANTHER" id="PTHR30622:SF2">
    <property type="entry name" value="UNDECAPRENYL-DIPHOSPHATASE"/>
    <property type="match status" value="1"/>
</dbReference>
<comment type="catalytic activity">
    <reaction evidence="11">
        <text>di-trans,octa-cis-undecaprenyl diphosphate + H2O = di-trans,octa-cis-undecaprenyl phosphate + phosphate + H(+)</text>
        <dbReference type="Rhea" id="RHEA:28094"/>
        <dbReference type="ChEBI" id="CHEBI:15377"/>
        <dbReference type="ChEBI" id="CHEBI:15378"/>
        <dbReference type="ChEBI" id="CHEBI:43474"/>
        <dbReference type="ChEBI" id="CHEBI:58405"/>
        <dbReference type="ChEBI" id="CHEBI:60392"/>
        <dbReference type="EC" id="3.6.1.27"/>
    </reaction>
</comment>
<comment type="subcellular location">
    <subcellularLocation>
        <location evidence="1">Cell membrane</location>
        <topology evidence="1">Multi-pass membrane protein</topology>
    </subcellularLocation>
</comment>
<protein>
    <recommendedName>
        <fullName evidence="4">Undecaprenyl-diphosphatase</fullName>
        <ecNumber evidence="3">3.6.1.27</ecNumber>
    </recommendedName>
    <alternativeName>
        <fullName evidence="10">Undecaprenyl pyrophosphate phosphatase</fullName>
    </alternativeName>
</protein>
<comment type="caution">
    <text evidence="13">The sequence shown here is derived from an EMBL/GenBank/DDBJ whole genome shotgun (WGS) entry which is preliminary data.</text>
</comment>
<feature type="transmembrane region" description="Helical" evidence="12">
    <location>
        <begin position="79"/>
        <end position="100"/>
    </location>
</feature>
<evidence type="ECO:0000256" key="1">
    <source>
        <dbReference type="ARBA" id="ARBA00004651"/>
    </source>
</evidence>
<feature type="transmembrane region" description="Helical" evidence="12">
    <location>
        <begin position="106"/>
        <end position="126"/>
    </location>
</feature>
<reference evidence="13 14" key="1">
    <citation type="journal article" date="2019" name="Int. J. Syst. Evol. Microbiol.">
        <title>The Global Catalogue of Microorganisms (GCM) 10K type strain sequencing project: providing services to taxonomists for standard genome sequencing and annotation.</title>
        <authorList>
            <consortium name="The Broad Institute Genomics Platform"/>
            <consortium name="The Broad Institute Genome Sequencing Center for Infectious Disease"/>
            <person name="Wu L."/>
            <person name="Ma J."/>
        </authorList>
    </citation>
    <scope>NUCLEOTIDE SEQUENCE [LARGE SCALE GENOMIC DNA]</scope>
    <source>
        <strain evidence="13 14">CGMCC 1.12121</strain>
    </source>
</reference>
<dbReference type="Proteomes" id="UP001597085">
    <property type="component" value="Unassembled WGS sequence"/>
</dbReference>
<gene>
    <name evidence="13" type="ORF">ACFSBX_00775</name>
</gene>
<keyword evidence="5" id="KW-1003">Cell membrane</keyword>
<dbReference type="AlphaFoldDB" id="A0ABD6CJA0"/>
<dbReference type="EC" id="3.6.1.27" evidence="3"/>
<organism evidence="13 14">
    <name type="scientific">Halobellus rarus</name>
    <dbReference type="NCBI Taxonomy" id="1126237"/>
    <lineage>
        <taxon>Archaea</taxon>
        <taxon>Methanobacteriati</taxon>
        <taxon>Methanobacteriota</taxon>
        <taxon>Stenosarchaea group</taxon>
        <taxon>Halobacteria</taxon>
        <taxon>Halobacteriales</taxon>
        <taxon>Haloferacaceae</taxon>
        <taxon>Halobellus</taxon>
    </lineage>
</organism>
<keyword evidence="9 12" id="KW-0472">Membrane</keyword>
<feature type="transmembrane region" description="Helical" evidence="12">
    <location>
        <begin position="241"/>
        <end position="260"/>
    </location>
</feature>
<keyword evidence="8 12" id="KW-1133">Transmembrane helix</keyword>
<name>A0ABD6CJA0_9EURY</name>
<feature type="transmembrane region" description="Helical" evidence="12">
    <location>
        <begin position="207"/>
        <end position="229"/>
    </location>
</feature>
<keyword evidence="14" id="KW-1185">Reference proteome</keyword>
<dbReference type="GO" id="GO:0005886">
    <property type="term" value="C:plasma membrane"/>
    <property type="evidence" value="ECO:0007669"/>
    <property type="project" value="UniProtKB-SubCell"/>
</dbReference>
<dbReference type="Pfam" id="PF02673">
    <property type="entry name" value="BacA"/>
    <property type="match status" value="1"/>
</dbReference>
<evidence type="ECO:0000256" key="11">
    <source>
        <dbReference type="ARBA" id="ARBA00047594"/>
    </source>
</evidence>
<evidence type="ECO:0000256" key="2">
    <source>
        <dbReference type="ARBA" id="ARBA00010621"/>
    </source>
</evidence>
<evidence type="ECO:0000256" key="5">
    <source>
        <dbReference type="ARBA" id="ARBA00022475"/>
    </source>
</evidence>
<evidence type="ECO:0000256" key="10">
    <source>
        <dbReference type="ARBA" id="ARBA00032707"/>
    </source>
</evidence>
<evidence type="ECO:0000256" key="4">
    <source>
        <dbReference type="ARBA" id="ARBA00021581"/>
    </source>
</evidence>
<dbReference type="EMBL" id="JBHUDK010000002">
    <property type="protein sequence ID" value="MFD1597508.1"/>
    <property type="molecule type" value="Genomic_DNA"/>
</dbReference>
<evidence type="ECO:0000313" key="13">
    <source>
        <dbReference type="EMBL" id="MFD1597508.1"/>
    </source>
</evidence>
<sequence length="261" mass="26807">MIGALQGIFEWLPISSEGNITVVLTALGQNPTAAVSYALFLHLGTAVSATVYYRNELRGVLETVPSLELRRPFSSSPTAAFLGVATIASGVTGLAAYAALERLVTAFTGGVFIVVIGVFLVFTGILQRVSSAAALGDKDTPDFLDALLVGSLQGLAILPGVSRSGVTTSVLLFRSHDGQTSFQLSFLLSIPAALGGGLLAAPDTGLVGVSADTALLALGTAAVVGYLTIDVLMRVVRRVSFWLVCLGLGALAILGGLLIVF</sequence>
<dbReference type="PANTHER" id="PTHR30622">
    <property type="entry name" value="UNDECAPRENYL-DIPHOSPHATASE"/>
    <property type="match status" value="1"/>
</dbReference>
<evidence type="ECO:0000256" key="6">
    <source>
        <dbReference type="ARBA" id="ARBA00022692"/>
    </source>
</evidence>
<evidence type="ECO:0000313" key="14">
    <source>
        <dbReference type="Proteomes" id="UP001597085"/>
    </source>
</evidence>
<dbReference type="InterPro" id="IPR003824">
    <property type="entry name" value="UppP"/>
</dbReference>
<keyword evidence="6 12" id="KW-0812">Transmembrane</keyword>
<evidence type="ECO:0000256" key="3">
    <source>
        <dbReference type="ARBA" id="ARBA00012374"/>
    </source>
</evidence>
<feature type="transmembrane region" description="Helical" evidence="12">
    <location>
        <begin position="182"/>
        <end position="201"/>
    </location>
</feature>
<proteinExistence type="inferred from homology"/>